<keyword evidence="3" id="KW-1133">Transmembrane helix</keyword>
<proteinExistence type="inferred from homology"/>
<feature type="active site" evidence="1">
    <location>
        <position position="211"/>
    </location>
</feature>
<dbReference type="InterPro" id="IPR017968">
    <property type="entry name" value="Acylphosphatase_CS"/>
</dbReference>
<gene>
    <name evidence="5" type="ORF">SAY87_029823</name>
</gene>
<dbReference type="AlphaFoldDB" id="A0AAN7KBP9"/>
<dbReference type="GO" id="GO:0003998">
    <property type="term" value="F:acylphosphatase activity"/>
    <property type="evidence" value="ECO:0007669"/>
    <property type="project" value="UniProtKB-EC"/>
</dbReference>
<protein>
    <recommendedName>
        <fullName evidence="1">acylphosphatase</fullName>
        <ecNumber evidence="1">3.6.1.7</ecNumber>
    </recommendedName>
</protein>
<dbReference type="EC" id="3.6.1.7" evidence="1"/>
<keyword evidence="6" id="KW-1185">Reference proteome</keyword>
<dbReference type="InterPro" id="IPR036046">
    <property type="entry name" value="Acylphosphatase-like_dom_sf"/>
</dbReference>
<evidence type="ECO:0000256" key="1">
    <source>
        <dbReference type="PROSITE-ProRule" id="PRU00520"/>
    </source>
</evidence>
<evidence type="ECO:0000313" key="5">
    <source>
        <dbReference type="EMBL" id="KAK4761939.1"/>
    </source>
</evidence>
<accession>A0AAN7KBP9</accession>
<dbReference type="PROSITE" id="PS51160">
    <property type="entry name" value="ACYLPHOSPHATASE_3"/>
    <property type="match status" value="1"/>
</dbReference>
<feature type="transmembrane region" description="Helical" evidence="3">
    <location>
        <begin position="40"/>
        <end position="58"/>
    </location>
</feature>
<feature type="active site" evidence="1">
    <location>
        <position position="193"/>
    </location>
</feature>
<dbReference type="PRINTS" id="PR00112">
    <property type="entry name" value="ACYLPHPHTASE"/>
</dbReference>
<evidence type="ECO:0000313" key="6">
    <source>
        <dbReference type="Proteomes" id="UP001345219"/>
    </source>
</evidence>
<dbReference type="InterPro" id="IPR001792">
    <property type="entry name" value="Acylphosphatase-like_dom"/>
</dbReference>
<dbReference type="SUPFAM" id="SSF54975">
    <property type="entry name" value="Acylphosphatase/BLUF domain-like"/>
    <property type="match status" value="1"/>
</dbReference>
<feature type="domain" description="Acylphosphatase-like" evidence="4">
    <location>
        <begin position="178"/>
        <end position="264"/>
    </location>
</feature>
<reference evidence="5 6" key="1">
    <citation type="journal article" date="2023" name="Hortic Res">
        <title>Pangenome of water caltrop reveals structural variations and asymmetric subgenome divergence after allopolyploidization.</title>
        <authorList>
            <person name="Zhang X."/>
            <person name="Chen Y."/>
            <person name="Wang L."/>
            <person name="Yuan Y."/>
            <person name="Fang M."/>
            <person name="Shi L."/>
            <person name="Lu R."/>
            <person name="Comes H.P."/>
            <person name="Ma Y."/>
            <person name="Chen Y."/>
            <person name="Huang G."/>
            <person name="Zhou Y."/>
            <person name="Zheng Z."/>
            <person name="Qiu Y."/>
        </authorList>
    </citation>
    <scope>NUCLEOTIDE SEQUENCE [LARGE SCALE GENOMIC DNA]</scope>
    <source>
        <tissue evidence="5">Roots</tissue>
    </source>
</reference>
<dbReference type="InterPro" id="IPR020456">
    <property type="entry name" value="Acylphosphatase"/>
</dbReference>
<dbReference type="PANTHER" id="PTHR47268:SF4">
    <property type="entry name" value="ACYLPHOSPHATASE"/>
    <property type="match status" value="1"/>
</dbReference>
<dbReference type="Gene3D" id="3.30.70.100">
    <property type="match status" value="1"/>
</dbReference>
<evidence type="ECO:0000256" key="3">
    <source>
        <dbReference type="SAM" id="Phobius"/>
    </source>
</evidence>
<dbReference type="EMBL" id="JAXIOK010000009">
    <property type="protein sequence ID" value="KAK4761939.1"/>
    <property type="molecule type" value="Genomic_DNA"/>
</dbReference>
<comment type="catalytic activity">
    <reaction evidence="1">
        <text>an acyl phosphate + H2O = a carboxylate + phosphate + H(+)</text>
        <dbReference type="Rhea" id="RHEA:14965"/>
        <dbReference type="ChEBI" id="CHEBI:15377"/>
        <dbReference type="ChEBI" id="CHEBI:15378"/>
        <dbReference type="ChEBI" id="CHEBI:29067"/>
        <dbReference type="ChEBI" id="CHEBI:43474"/>
        <dbReference type="ChEBI" id="CHEBI:59918"/>
        <dbReference type="EC" id="3.6.1.7"/>
    </reaction>
</comment>
<organism evidence="5 6">
    <name type="scientific">Trapa incisa</name>
    <dbReference type="NCBI Taxonomy" id="236973"/>
    <lineage>
        <taxon>Eukaryota</taxon>
        <taxon>Viridiplantae</taxon>
        <taxon>Streptophyta</taxon>
        <taxon>Embryophyta</taxon>
        <taxon>Tracheophyta</taxon>
        <taxon>Spermatophyta</taxon>
        <taxon>Magnoliopsida</taxon>
        <taxon>eudicotyledons</taxon>
        <taxon>Gunneridae</taxon>
        <taxon>Pentapetalae</taxon>
        <taxon>rosids</taxon>
        <taxon>malvids</taxon>
        <taxon>Myrtales</taxon>
        <taxon>Lythraceae</taxon>
        <taxon>Trapa</taxon>
    </lineage>
</organism>
<keyword evidence="1" id="KW-0378">Hydrolase</keyword>
<evidence type="ECO:0000256" key="2">
    <source>
        <dbReference type="RuleBase" id="RU004168"/>
    </source>
</evidence>
<dbReference type="Proteomes" id="UP001345219">
    <property type="component" value="Chromosome 23"/>
</dbReference>
<evidence type="ECO:0000259" key="4">
    <source>
        <dbReference type="PROSITE" id="PS51160"/>
    </source>
</evidence>
<name>A0AAN7KBP9_9MYRT</name>
<dbReference type="PROSITE" id="PS00151">
    <property type="entry name" value="ACYLPHOSPHATASE_2"/>
    <property type="match status" value="1"/>
</dbReference>
<keyword evidence="3" id="KW-0472">Membrane</keyword>
<comment type="caution">
    <text evidence="5">The sequence shown here is derived from an EMBL/GenBank/DDBJ whole genome shotgun (WGS) entry which is preliminary data.</text>
</comment>
<dbReference type="Pfam" id="PF00708">
    <property type="entry name" value="Acylphosphatase"/>
    <property type="match status" value="1"/>
</dbReference>
<dbReference type="PANTHER" id="PTHR47268">
    <property type="entry name" value="ACYLPHOSPHATASE"/>
    <property type="match status" value="1"/>
</dbReference>
<keyword evidence="3" id="KW-0812">Transmembrane</keyword>
<feature type="transmembrane region" description="Helical" evidence="3">
    <location>
        <begin position="64"/>
        <end position="86"/>
    </location>
</feature>
<comment type="similarity">
    <text evidence="2">Belongs to the acylphosphatase family.</text>
</comment>
<sequence>MASSNPLPSVWKKRETDSICCGDMEEERDRWYKMSMSDSPVLLFLQSLVVLAIVILLFRAAAVFIFLAFLLVLCSDVVYVVSDLLLRGSPSPFSEGLRIPRLGWHPHGGNKYGAGPFLGFPCFPRHHACHPLPSLPVRLEVLSPPRRLRILHQFRPHRPLTMASAASDSSQPSPSTKTVRVTIKGRVQGVFYRDWTVENASKLGLNGWVRNRRGGSVEALFSGKPDLVDDMVQRCRLGPPQAIVTALQVSPCNDDPGSGFLRKLTA</sequence>